<feature type="region of interest" description="Disordered" evidence="5">
    <location>
        <begin position="648"/>
        <end position="681"/>
    </location>
</feature>
<evidence type="ECO:0000256" key="4">
    <source>
        <dbReference type="ARBA" id="ARBA00023136"/>
    </source>
</evidence>
<evidence type="ECO:0000313" key="9">
    <source>
        <dbReference type="Proteomes" id="UP001497600"/>
    </source>
</evidence>
<gene>
    <name evidence="8" type="primary">FLU1</name>
    <name evidence="8" type="ORF">CAAN4_H07844</name>
</gene>
<feature type="transmembrane region" description="Helical" evidence="6">
    <location>
        <begin position="252"/>
        <end position="271"/>
    </location>
</feature>
<feature type="compositionally biased region" description="Basic and acidic residues" evidence="5">
    <location>
        <begin position="664"/>
        <end position="681"/>
    </location>
</feature>
<dbReference type="Gene3D" id="1.20.1250.20">
    <property type="entry name" value="MFS general substrate transporter like domains"/>
    <property type="match status" value="1"/>
</dbReference>
<feature type="compositionally biased region" description="Acidic residues" evidence="5">
    <location>
        <begin position="42"/>
        <end position="51"/>
    </location>
</feature>
<keyword evidence="9" id="KW-1185">Reference proteome</keyword>
<feature type="region of interest" description="Disordered" evidence="5">
    <location>
        <begin position="1"/>
        <end position="95"/>
    </location>
</feature>
<evidence type="ECO:0000256" key="6">
    <source>
        <dbReference type="SAM" id="Phobius"/>
    </source>
</evidence>
<organism evidence="8 9">
    <name type="scientific">[Candida] anglica</name>
    <dbReference type="NCBI Taxonomy" id="148631"/>
    <lineage>
        <taxon>Eukaryota</taxon>
        <taxon>Fungi</taxon>
        <taxon>Dikarya</taxon>
        <taxon>Ascomycota</taxon>
        <taxon>Saccharomycotina</taxon>
        <taxon>Pichiomycetes</taxon>
        <taxon>Debaryomycetaceae</taxon>
        <taxon>Kurtzmaniella</taxon>
    </lineage>
</organism>
<dbReference type="PROSITE" id="PS50850">
    <property type="entry name" value="MFS"/>
    <property type="match status" value="1"/>
</dbReference>
<feature type="transmembrane region" description="Helical" evidence="6">
    <location>
        <begin position="501"/>
        <end position="519"/>
    </location>
</feature>
<evidence type="ECO:0000256" key="5">
    <source>
        <dbReference type="SAM" id="MobiDB-lite"/>
    </source>
</evidence>
<accession>A0ABP0EPB8</accession>
<feature type="compositionally biased region" description="Low complexity" evidence="5">
    <location>
        <begin position="26"/>
        <end position="38"/>
    </location>
</feature>
<feature type="transmembrane region" description="Helical" evidence="6">
    <location>
        <begin position="341"/>
        <end position="361"/>
    </location>
</feature>
<dbReference type="InterPro" id="IPR011701">
    <property type="entry name" value="MFS"/>
</dbReference>
<sequence>MGILGTNKTEEEHLRSAAGVDESSGVRRQSSSSYTGSSAYETADEYDEQSMADEPQQRAAVSSEGIAPGAVTDSVVPTVSPSDDDNSTIQEPTVLRDTESAVNTVEDFEAPELDGEDALNRRYTIERIATHRSIDEDAEAELRHELTKNSTHKSDGPEAVEISSLQWDGPDDKENPQNWPQWRKWHVTFSVAAICLCVSLGSSLYVSGVPELEHHFKISQELAIVGLTLYLIGLAFGPVFAAPLSEMIGRQWIYIVSLPVSMLFTMGIGLAQNIETILILRFFCGLIASPAMAIAGGSISDIWSPDQIGFAMAMFCLAPFLGPILGPIIGNFAAEYKDWRWTMWVSLMFSGAALPFVLALPETYKPVLLAKRAEKRGIKLVKPEVNSEYVKKVLVFTMLKPMEMLFVEPIVLVFSIYIAFVFAVLFGFFEAFPIIFISVYRMDQGISGLPFIGVGFGLMLGVVFYIYLDKVYYFPKNADGTRGKRDENGNIIWDAPESRLFIGKVGAVCLPISLFWLGWTSRKSVHWIVPTLSGIFFGFGLILIFFTVILYFSMSFPPSSVASALAANNFLRYVLAAVFPLFTVQMYERLHIDWASSLFGFIALALVPVPFVFGIYGAKLRGSSKYGYAAFFKKLAADKAAAAAAAAQATPAPQANDTTSSSEKTAEDGEFAVEKDVSHKA</sequence>
<dbReference type="InterPro" id="IPR020846">
    <property type="entry name" value="MFS_dom"/>
</dbReference>
<dbReference type="EMBL" id="OZ004260">
    <property type="protein sequence ID" value="CAK7920901.1"/>
    <property type="molecule type" value="Genomic_DNA"/>
</dbReference>
<keyword evidence="4 6" id="KW-0472">Membrane</keyword>
<feature type="transmembrane region" description="Helical" evidence="6">
    <location>
        <begin position="218"/>
        <end position="240"/>
    </location>
</feature>
<reference evidence="8 9" key="1">
    <citation type="submission" date="2024-01" db="EMBL/GenBank/DDBJ databases">
        <authorList>
            <consortium name="Genoscope - CEA"/>
            <person name="William W."/>
        </authorList>
    </citation>
    <scope>NUCLEOTIDE SEQUENCE [LARGE SCALE GENOMIC DNA]</scope>
    <source>
        <strain evidence="8 9">29B2s-10</strain>
    </source>
</reference>
<dbReference type="Proteomes" id="UP001497600">
    <property type="component" value="Chromosome H"/>
</dbReference>
<evidence type="ECO:0000256" key="2">
    <source>
        <dbReference type="ARBA" id="ARBA00022692"/>
    </source>
</evidence>
<feature type="transmembrane region" description="Helical" evidence="6">
    <location>
        <begin position="277"/>
        <end position="296"/>
    </location>
</feature>
<dbReference type="Pfam" id="PF07690">
    <property type="entry name" value="MFS_1"/>
    <property type="match status" value="1"/>
</dbReference>
<evidence type="ECO:0000256" key="3">
    <source>
        <dbReference type="ARBA" id="ARBA00022989"/>
    </source>
</evidence>
<feature type="transmembrane region" description="Helical" evidence="6">
    <location>
        <begin position="187"/>
        <end position="206"/>
    </location>
</feature>
<feature type="transmembrane region" description="Helical" evidence="6">
    <location>
        <begin position="405"/>
        <end position="429"/>
    </location>
</feature>
<dbReference type="SUPFAM" id="SSF103473">
    <property type="entry name" value="MFS general substrate transporter"/>
    <property type="match status" value="1"/>
</dbReference>
<dbReference type="CDD" id="cd17323">
    <property type="entry name" value="MFS_Tpo1_MDR_like"/>
    <property type="match status" value="1"/>
</dbReference>
<comment type="subcellular location">
    <subcellularLocation>
        <location evidence="1">Membrane</location>
        <topology evidence="1">Multi-pass membrane protein</topology>
    </subcellularLocation>
</comment>
<dbReference type="PANTHER" id="PTHR23502">
    <property type="entry name" value="MAJOR FACILITATOR SUPERFAMILY"/>
    <property type="match status" value="1"/>
</dbReference>
<dbReference type="PANTHER" id="PTHR23502:SF38">
    <property type="entry name" value="POLYAMINE TRANSPORTER 4"/>
    <property type="match status" value="1"/>
</dbReference>
<evidence type="ECO:0000259" key="7">
    <source>
        <dbReference type="PROSITE" id="PS50850"/>
    </source>
</evidence>
<dbReference type="InterPro" id="IPR036259">
    <property type="entry name" value="MFS_trans_sf"/>
</dbReference>
<feature type="transmembrane region" description="Helical" evidence="6">
    <location>
        <begin position="594"/>
        <end position="616"/>
    </location>
</feature>
<feature type="transmembrane region" description="Helical" evidence="6">
    <location>
        <begin position="308"/>
        <end position="329"/>
    </location>
</feature>
<evidence type="ECO:0000256" key="1">
    <source>
        <dbReference type="ARBA" id="ARBA00004141"/>
    </source>
</evidence>
<keyword evidence="2 6" id="KW-0812">Transmembrane</keyword>
<feature type="transmembrane region" description="Helical" evidence="6">
    <location>
        <begin position="449"/>
        <end position="468"/>
    </location>
</feature>
<proteinExistence type="predicted"/>
<keyword evidence="3 6" id="KW-1133">Transmembrane helix</keyword>
<feature type="compositionally biased region" description="Low complexity" evidence="5">
    <location>
        <begin position="71"/>
        <end position="81"/>
    </location>
</feature>
<feature type="transmembrane region" description="Helical" evidence="6">
    <location>
        <begin position="525"/>
        <end position="552"/>
    </location>
</feature>
<evidence type="ECO:0000313" key="8">
    <source>
        <dbReference type="EMBL" id="CAK7920901.1"/>
    </source>
</evidence>
<name>A0ABP0EPB8_9ASCO</name>
<protein>
    <submittedName>
        <fullName evidence="8">Major facilitator superfamily multidrug transporter Flu1p</fullName>
    </submittedName>
</protein>
<feature type="domain" description="Major facilitator superfamily (MFS) profile" evidence="7">
    <location>
        <begin position="187"/>
        <end position="620"/>
    </location>
</feature>